<dbReference type="EMBL" id="PHHC01000096">
    <property type="protein sequence ID" value="PPE03522.1"/>
    <property type="molecule type" value="Genomic_DNA"/>
</dbReference>
<reference evidence="1 2" key="1">
    <citation type="submission" date="2017-11" db="EMBL/GenBank/DDBJ databases">
        <title>Comparative genomic analysis of Holospora spp., intranuclear symbionts of paramecia.</title>
        <authorList>
            <person name="Garushyants S.K."/>
            <person name="Beliavskaya A."/>
            <person name="Malko D.B."/>
            <person name="Logacheva M.D."/>
            <person name="Rautian M.S."/>
            <person name="Gelfand M.S."/>
        </authorList>
    </citation>
    <scope>NUCLEOTIDE SEQUENCE [LARGE SCALE GENOMIC DNA]</scope>
    <source>
        <strain evidence="2">02AZ16</strain>
    </source>
</reference>
<evidence type="ECO:0000313" key="2">
    <source>
        <dbReference type="Proteomes" id="UP000239425"/>
    </source>
</evidence>
<dbReference type="RefSeq" id="WP_104207038.1">
    <property type="nucleotide sequence ID" value="NZ_PHHC01000096.1"/>
</dbReference>
<dbReference type="Proteomes" id="UP000239425">
    <property type="component" value="Unassembled WGS sequence"/>
</dbReference>
<dbReference type="AlphaFoldDB" id="A0A2S5R8L4"/>
<keyword evidence="2" id="KW-1185">Reference proteome</keyword>
<protein>
    <submittedName>
        <fullName evidence="1">Uncharacterized protein</fullName>
    </submittedName>
</protein>
<sequence>MKDFYYVNSTVFENQDDPFLVLDCQELEQIKVPDLFPLRIELKAHLEFEAIALRPVIQMQRDPQEPPLTGAVLYQTETFFKSVSLILHDVGWSEFEQHLEAFEENPYYRLDPASCRFIQEFPFTKKHCVLNSYSFPLPCGIKKCIDPKDCILWYCLPRTAGSCTALDWCSSLEYNSADTVPSLKENIEQGEVFCNLVYQTYYQQYRSQRYHFKNNDLWITFIGIHSSEK</sequence>
<organism evidence="1 2">
    <name type="scientific">Holospora curviuscula</name>
    <dbReference type="NCBI Taxonomy" id="1082868"/>
    <lineage>
        <taxon>Bacteria</taxon>
        <taxon>Pseudomonadati</taxon>
        <taxon>Pseudomonadota</taxon>
        <taxon>Alphaproteobacteria</taxon>
        <taxon>Holosporales</taxon>
        <taxon>Holosporaceae</taxon>
        <taxon>Holospora</taxon>
    </lineage>
</organism>
<name>A0A2S5R8L4_9PROT</name>
<proteinExistence type="predicted"/>
<gene>
    <name evidence="1" type="ORF">HCUR_01066</name>
</gene>
<comment type="caution">
    <text evidence="1">The sequence shown here is derived from an EMBL/GenBank/DDBJ whole genome shotgun (WGS) entry which is preliminary data.</text>
</comment>
<evidence type="ECO:0000313" key="1">
    <source>
        <dbReference type="EMBL" id="PPE03522.1"/>
    </source>
</evidence>
<accession>A0A2S5R8L4</accession>
<dbReference type="OrthoDB" id="8478901at2"/>